<dbReference type="InterPro" id="IPR013087">
    <property type="entry name" value="Znf_C2H2_type"/>
</dbReference>
<feature type="compositionally biased region" description="Low complexity" evidence="2">
    <location>
        <begin position="53"/>
        <end position="63"/>
    </location>
</feature>
<protein>
    <recommendedName>
        <fullName evidence="4">C2H2-type domain-containing protein</fullName>
    </recommendedName>
</protein>
<feature type="transmembrane region" description="Helical" evidence="3">
    <location>
        <begin position="21"/>
        <end position="39"/>
    </location>
</feature>
<feature type="domain" description="C2H2-type" evidence="4">
    <location>
        <begin position="100"/>
        <end position="127"/>
    </location>
</feature>
<sequence length="309" mass="34536">MRTCNFHHFHLYITHSSPLPLPFFILCTFFSVFIISQFSHTPNHSSMDHNNIHSPFRSRYSPPSFSPPTTPSTSHRRRKPSKPVCFKPPPPTMTTMKVTKPCTECGKTFWSPKALFGHMRCHPEREWRGINPPPNLRRRRTSPPPSADDREVAASLLLLAASSSAPVSWFECSSCKKTFPSHQALGGHRASHKNVKGCFAIDEEGHNCHFNDNGEVDLGLGLVLGLAHKCWVCFKVFTSGQALGGHMRCHWDKNEDGSTSSFGLEPVPRPIEARYGLDLNLPAHVMEEGAVHHPICSTSTLQLDLRLGI</sequence>
<dbReference type="SUPFAM" id="SSF57667">
    <property type="entry name" value="beta-beta-alpha zinc fingers"/>
    <property type="match status" value="2"/>
</dbReference>
<proteinExistence type="predicted"/>
<dbReference type="Proteomes" id="UP001443914">
    <property type="component" value="Unassembled WGS sequence"/>
</dbReference>
<keyword evidence="6" id="KW-1185">Reference proteome</keyword>
<keyword evidence="1" id="KW-0863">Zinc-finger</keyword>
<dbReference type="AlphaFoldDB" id="A0AAW1GVY8"/>
<dbReference type="InterPro" id="IPR036236">
    <property type="entry name" value="Znf_C2H2_sf"/>
</dbReference>
<feature type="domain" description="C2H2-type" evidence="4">
    <location>
        <begin position="228"/>
        <end position="255"/>
    </location>
</feature>
<organism evidence="5 6">
    <name type="scientific">Saponaria officinalis</name>
    <name type="common">Common soapwort</name>
    <name type="synonym">Lychnis saponaria</name>
    <dbReference type="NCBI Taxonomy" id="3572"/>
    <lineage>
        <taxon>Eukaryota</taxon>
        <taxon>Viridiplantae</taxon>
        <taxon>Streptophyta</taxon>
        <taxon>Embryophyta</taxon>
        <taxon>Tracheophyta</taxon>
        <taxon>Spermatophyta</taxon>
        <taxon>Magnoliopsida</taxon>
        <taxon>eudicotyledons</taxon>
        <taxon>Gunneridae</taxon>
        <taxon>Pentapetalae</taxon>
        <taxon>Caryophyllales</taxon>
        <taxon>Caryophyllaceae</taxon>
        <taxon>Caryophylleae</taxon>
        <taxon>Saponaria</taxon>
    </lineage>
</organism>
<name>A0AAW1GVY8_SAPOF</name>
<evidence type="ECO:0000313" key="6">
    <source>
        <dbReference type="Proteomes" id="UP001443914"/>
    </source>
</evidence>
<comment type="caution">
    <text evidence="5">The sequence shown here is derived from an EMBL/GenBank/DDBJ whole genome shotgun (WGS) entry which is preliminary data.</text>
</comment>
<keyword evidence="3" id="KW-1133">Transmembrane helix</keyword>
<keyword evidence="1" id="KW-0479">Metal-binding</keyword>
<dbReference type="Gene3D" id="3.30.160.60">
    <property type="entry name" value="Classic Zinc Finger"/>
    <property type="match status" value="1"/>
</dbReference>
<evidence type="ECO:0000256" key="1">
    <source>
        <dbReference type="PROSITE-ProRule" id="PRU00042"/>
    </source>
</evidence>
<dbReference type="PANTHER" id="PTHR47591:SF1">
    <property type="entry name" value="ZINC FINGER PROTEIN ZAT2-RELATED"/>
    <property type="match status" value="1"/>
</dbReference>
<gene>
    <name evidence="5" type="ORF">RND81_14G202700</name>
</gene>
<dbReference type="PROSITE" id="PS00028">
    <property type="entry name" value="ZINC_FINGER_C2H2_1"/>
    <property type="match status" value="3"/>
</dbReference>
<evidence type="ECO:0000313" key="5">
    <source>
        <dbReference type="EMBL" id="KAK9666676.1"/>
    </source>
</evidence>
<keyword evidence="3" id="KW-0472">Membrane</keyword>
<evidence type="ECO:0000256" key="2">
    <source>
        <dbReference type="SAM" id="MobiDB-lite"/>
    </source>
</evidence>
<dbReference type="PROSITE" id="PS50157">
    <property type="entry name" value="ZINC_FINGER_C2H2_2"/>
    <property type="match status" value="3"/>
</dbReference>
<keyword evidence="1" id="KW-0862">Zinc</keyword>
<dbReference type="SMART" id="SM00355">
    <property type="entry name" value="ZnF_C2H2"/>
    <property type="match status" value="3"/>
</dbReference>
<keyword evidence="3" id="KW-0812">Transmembrane</keyword>
<evidence type="ECO:0000256" key="3">
    <source>
        <dbReference type="SAM" id="Phobius"/>
    </source>
</evidence>
<reference evidence="5" key="1">
    <citation type="submission" date="2024-03" db="EMBL/GenBank/DDBJ databases">
        <title>WGS assembly of Saponaria officinalis var. Norfolk2.</title>
        <authorList>
            <person name="Jenkins J."/>
            <person name="Shu S."/>
            <person name="Grimwood J."/>
            <person name="Barry K."/>
            <person name="Goodstein D."/>
            <person name="Schmutz J."/>
            <person name="Leebens-Mack J."/>
            <person name="Osbourn A."/>
        </authorList>
    </citation>
    <scope>NUCLEOTIDE SEQUENCE [LARGE SCALE GENOMIC DNA]</scope>
    <source>
        <strain evidence="5">JIC</strain>
    </source>
</reference>
<dbReference type="GO" id="GO:0008270">
    <property type="term" value="F:zinc ion binding"/>
    <property type="evidence" value="ECO:0007669"/>
    <property type="project" value="UniProtKB-KW"/>
</dbReference>
<dbReference type="EMBL" id="JBDFQZ010000014">
    <property type="protein sequence ID" value="KAK9666676.1"/>
    <property type="molecule type" value="Genomic_DNA"/>
</dbReference>
<feature type="domain" description="C2H2-type" evidence="4">
    <location>
        <begin position="170"/>
        <end position="197"/>
    </location>
</feature>
<feature type="region of interest" description="Disordered" evidence="2">
    <location>
        <begin position="127"/>
        <end position="149"/>
    </location>
</feature>
<accession>A0AAW1GVY8</accession>
<dbReference type="PANTHER" id="PTHR47591">
    <property type="entry name" value="ZINC FINGER PROTEIN ZAT2-RELATED"/>
    <property type="match status" value="1"/>
</dbReference>
<dbReference type="Pfam" id="PF13912">
    <property type="entry name" value="zf-C2H2_6"/>
    <property type="match status" value="3"/>
</dbReference>
<evidence type="ECO:0000259" key="4">
    <source>
        <dbReference type="PROSITE" id="PS50157"/>
    </source>
</evidence>
<feature type="region of interest" description="Disordered" evidence="2">
    <location>
        <begin position="49"/>
        <end position="92"/>
    </location>
</feature>